<evidence type="ECO:0000313" key="3">
    <source>
        <dbReference type="Proteomes" id="UP001162131"/>
    </source>
</evidence>
<evidence type="ECO:0008006" key="4">
    <source>
        <dbReference type="Google" id="ProtNLM"/>
    </source>
</evidence>
<comment type="caution">
    <text evidence="2">The sequence shown here is derived from an EMBL/GenBank/DDBJ whole genome shotgun (WGS) entry which is preliminary data.</text>
</comment>
<proteinExistence type="predicted"/>
<sequence length="578" mass="68251">MSSRPKNQTQSKKAQNTNSMKEVLQQSQHTNELLRINISRAEDIAIIKAISDRKTGRLRLQTKLAEKTLSEAEYKEEWRLIKEDSILSHLINVKFDTPPQKKHLEKISRKILRVNMQFEDDPDDNDLNLSEIHVQNIMNVKIGPENTFLTYNEKGETYVSVPQGSVNISTWREQYSKPIKILEACLYGEILNVFNVLSHCIKHSRQNFELEVLRQRAAIEQGISTTAPNISVIITSKQQNKSSLNLSKKVSNSPTKKSSAQPLPEIEWEPSMVRMLLDNNAEIEKGIKSFIIEYNERQAKQESDGFSAKEKTSHTKAIRARNYEKYPPVNPLKAEYQEVVLSSVRTLKKMQTIPEILFDLDNPYFDEKLTVEQRVKIIHSCVVIQKAWEKKKLKIYTKSAIMIQGAIKIFLAKRKLFLRRIDGFRRVFFWERLKHWYSLLANKFKEKKSKVNFNKEYLQYTYQVRIIQRIARGYIARKTKVYWTRKLKEFVKRNTFTEKYRKKQALWKVSIDEEEASLNNTQNIMEELLTVKLQLDDKSKRRNEKDLLEYINNLEKCKMEYRRQYMTKARNKRLQLLD</sequence>
<evidence type="ECO:0000256" key="1">
    <source>
        <dbReference type="SAM" id="MobiDB-lite"/>
    </source>
</evidence>
<feature type="region of interest" description="Disordered" evidence="1">
    <location>
        <begin position="1"/>
        <end position="26"/>
    </location>
</feature>
<organism evidence="2 3">
    <name type="scientific">Blepharisma stoltei</name>
    <dbReference type="NCBI Taxonomy" id="1481888"/>
    <lineage>
        <taxon>Eukaryota</taxon>
        <taxon>Sar</taxon>
        <taxon>Alveolata</taxon>
        <taxon>Ciliophora</taxon>
        <taxon>Postciliodesmatophora</taxon>
        <taxon>Heterotrichea</taxon>
        <taxon>Heterotrichida</taxon>
        <taxon>Blepharismidae</taxon>
        <taxon>Blepharisma</taxon>
    </lineage>
</organism>
<dbReference type="Proteomes" id="UP001162131">
    <property type="component" value="Unassembled WGS sequence"/>
</dbReference>
<dbReference type="AlphaFoldDB" id="A0AAU9IGE9"/>
<protein>
    <recommendedName>
        <fullName evidence="4">IQ calmodulin-binding motif family protein</fullName>
    </recommendedName>
</protein>
<accession>A0AAU9IGE9</accession>
<dbReference type="PROSITE" id="PS50096">
    <property type="entry name" value="IQ"/>
    <property type="match status" value="1"/>
</dbReference>
<reference evidence="2" key="1">
    <citation type="submission" date="2021-09" db="EMBL/GenBank/DDBJ databases">
        <authorList>
            <consortium name="AG Swart"/>
            <person name="Singh M."/>
            <person name="Singh A."/>
            <person name="Seah K."/>
            <person name="Emmerich C."/>
        </authorList>
    </citation>
    <scope>NUCLEOTIDE SEQUENCE</scope>
    <source>
        <strain evidence="2">ATCC30299</strain>
    </source>
</reference>
<dbReference type="EMBL" id="CAJZBQ010000004">
    <property type="protein sequence ID" value="CAG9311263.1"/>
    <property type="molecule type" value="Genomic_DNA"/>
</dbReference>
<keyword evidence="3" id="KW-1185">Reference proteome</keyword>
<gene>
    <name evidence="2" type="ORF">BSTOLATCC_MIC3554</name>
</gene>
<name>A0AAU9IGE9_9CILI</name>
<evidence type="ECO:0000313" key="2">
    <source>
        <dbReference type="EMBL" id="CAG9311263.1"/>
    </source>
</evidence>